<keyword evidence="7" id="KW-1185">Reference proteome</keyword>
<dbReference type="PROSITE" id="PS51123">
    <property type="entry name" value="OMPA_2"/>
    <property type="match status" value="1"/>
</dbReference>
<keyword evidence="3" id="KW-0998">Cell outer membrane</keyword>
<evidence type="ECO:0000256" key="3">
    <source>
        <dbReference type="ARBA" id="ARBA00023237"/>
    </source>
</evidence>
<dbReference type="EMBL" id="JAOZEW010000001">
    <property type="protein sequence ID" value="MCV9926295.1"/>
    <property type="molecule type" value="Genomic_DNA"/>
</dbReference>
<organism evidence="6 7">
    <name type="scientific">Flavobacterium shii</name>
    <dbReference type="NCBI Taxonomy" id="2987687"/>
    <lineage>
        <taxon>Bacteria</taxon>
        <taxon>Pseudomonadati</taxon>
        <taxon>Bacteroidota</taxon>
        <taxon>Flavobacteriia</taxon>
        <taxon>Flavobacteriales</taxon>
        <taxon>Flavobacteriaceae</taxon>
        <taxon>Flavobacterium</taxon>
    </lineage>
</organism>
<dbReference type="AlphaFoldDB" id="A0A9X2ZBP6"/>
<gene>
    <name evidence="6" type="ORF">OIU83_01420</name>
</gene>
<dbReference type="PANTHER" id="PTHR30329">
    <property type="entry name" value="STATOR ELEMENT OF FLAGELLAR MOTOR COMPLEX"/>
    <property type="match status" value="1"/>
</dbReference>
<dbReference type="SUPFAM" id="SSF103088">
    <property type="entry name" value="OmpA-like"/>
    <property type="match status" value="1"/>
</dbReference>
<comment type="caution">
    <text evidence="6">The sequence shown here is derived from an EMBL/GenBank/DDBJ whole genome shotgun (WGS) entry which is preliminary data.</text>
</comment>
<feature type="domain" description="OmpA-like" evidence="5">
    <location>
        <begin position="292"/>
        <end position="417"/>
    </location>
</feature>
<dbReference type="InterPro" id="IPR006664">
    <property type="entry name" value="OMP_bac"/>
</dbReference>
<dbReference type="InterPro" id="IPR050330">
    <property type="entry name" value="Bact_OuterMem_StrucFunc"/>
</dbReference>
<evidence type="ECO:0000256" key="4">
    <source>
        <dbReference type="PROSITE-ProRule" id="PRU00473"/>
    </source>
</evidence>
<accession>A0A9X2ZBP6</accession>
<keyword evidence="2 4" id="KW-0472">Membrane</keyword>
<dbReference type="Gene3D" id="3.30.1330.60">
    <property type="entry name" value="OmpA-like domain"/>
    <property type="match status" value="1"/>
</dbReference>
<sequence length="861" mass="97285">MAKGVKKIKWTGEGTVKSSLSIPNKKVTIDPDQFVLFAVGQWDEGISEAEKKKNLTWMLQDRKAKTIIKQKTLPFNNKYGVKIPRNLCGPFEYYVEASLSGKRDISRESGLLISGYCEPRIKNCKWCTSNDGADVSKTHIFSYGNTIYLNVETEGLNGHKNLIVDVFRLDTLIFTYTSVDVIDGEINLAMSNTFSWYGKIRPMKETEEFYIKVKNPATGKYIVNNKQQIEHAKFLRIKKKIASPDIKPPTNLTPLKVGKPNENAVRYEPCKFETITIEKTIVFDKGKKLEKVAHPKEAIKKTLFFDIDSSIINEEGKTRINNVLQFLLEHDHSTITIDGYACVIGKENYNQGLSQRRSDAVKKSFINGGLDAQRIVSKGHGEINATDDKMGRDNIKYKDTREYIDSRKVDISFVFNGHDAQTIMYETIAPSHDKNLTIDITEYQNKACFREKVKHQKKIIVSSPEYSKPLEKAGSSLTFSVRSNLEYLNPAPLQYIWPKVFANEYFVHAHSCRYFSNDKNATIVVNAYPDIKWELAFELKIDVENYSHNHMPAKYRIFEKHQKIATKEGYKRWLLNKNGEIPIVVGIGLKAEWDDAQRKVSLTKEWEKKTEVLAKGLAKSVDLIQGAINVCRGVLEATSIPISFGVNYPKFEVVASWYLQKEDNYLNLAMVGKVNFGAKPFIGANATIDLIAAAVTIASYSTTGSPAISKIVSKIRKAGKKVGAEISADAKFYGEIEIMFDDLLINSIKGTQGGFLMIGGEMGMKLIVEVKAGNNPWYRKKEPIFKFEAIARATGDAYFGGDMKIDSDKRGIYIEPTLKFSGLEVTFEAEVTVGWFKDSVEKKLLEVVPPKEIKLNKHYLN</sequence>
<dbReference type="InterPro" id="IPR006665">
    <property type="entry name" value="OmpA-like"/>
</dbReference>
<proteinExistence type="predicted"/>
<evidence type="ECO:0000313" key="6">
    <source>
        <dbReference type="EMBL" id="MCV9926295.1"/>
    </source>
</evidence>
<evidence type="ECO:0000313" key="7">
    <source>
        <dbReference type="Proteomes" id="UP001151079"/>
    </source>
</evidence>
<dbReference type="CDD" id="cd07185">
    <property type="entry name" value="OmpA_C-like"/>
    <property type="match status" value="1"/>
</dbReference>
<name>A0A9X2ZBP6_9FLAO</name>
<protein>
    <submittedName>
        <fullName evidence="6">OmpA family protein</fullName>
    </submittedName>
</protein>
<comment type="subcellular location">
    <subcellularLocation>
        <location evidence="1">Cell outer membrane</location>
    </subcellularLocation>
</comment>
<evidence type="ECO:0000259" key="5">
    <source>
        <dbReference type="PROSITE" id="PS51123"/>
    </source>
</evidence>
<dbReference type="PANTHER" id="PTHR30329:SF21">
    <property type="entry name" value="LIPOPROTEIN YIAD-RELATED"/>
    <property type="match status" value="1"/>
</dbReference>
<dbReference type="InterPro" id="IPR036737">
    <property type="entry name" value="OmpA-like_sf"/>
</dbReference>
<dbReference type="Proteomes" id="UP001151079">
    <property type="component" value="Unassembled WGS sequence"/>
</dbReference>
<reference evidence="6" key="1">
    <citation type="submission" date="2022-10" db="EMBL/GenBank/DDBJ databases">
        <title>Two novel species of Flavobacterium.</title>
        <authorList>
            <person name="Liu Q."/>
            <person name="Xin Y.-H."/>
        </authorList>
    </citation>
    <scope>NUCLEOTIDE SEQUENCE</scope>
    <source>
        <strain evidence="6">LS1R49</strain>
    </source>
</reference>
<dbReference type="RefSeq" id="WP_264204495.1">
    <property type="nucleotide sequence ID" value="NZ_JAOZEW010000001.1"/>
</dbReference>
<dbReference type="Pfam" id="PF00691">
    <property type="entry name" value="OmpA"/>
    <property type="match status" value="1"/>
</dbReference>
<dbReference type="GO" id="GO:0009279">
    <property type="term" value="C:cell outer membrane"/>
    <property type="evidence" value="ECO:0007669"/>
    <property type="project" value="UniProtKB-SubCell"/>
</dbReference>
<evidence type="ECO:0000256" key="2">
    <source>
        <dbReference type="ARBA" id="ARBA00023136"/>
    </source>
</evidence>
<evidence type="ECO:0000256" key="1">
    <source>
        <dbReference type="ARBA" id="ARBA00004442"/>
    </source>
</evidence>
<dbReference type="PRINTS" id="PR01021">
    <property type="entry name" value="OMPADOMAIN"/>
</dbReference>